<dbReference type="PANTHER" id="PTHR10426">
    <property type="entry name" value="STRICTOSIDINE SYNTHASE-RELATED"/>
    <property type="match status" value="1"/>
</dbReference>
<keyword evidence="2" id="KW-1185">Reference proteome</keyword>
<accession>A0A4R9I6K2</accession>
<name>A0A4R9I6K2_9LEPT</name>
<dbReference type="OrthoDB" id="315432at2"/>
<dbReference type="EMBL" id="RQFK01000026">
    <property type="protein sequence ID" value="TGK81610.1"/>
    <property type="molecule type" value="Genomic_DNA"/>
</dbReference>
<dbReference type="SUPFAM" id="SSF63829">
    <property type="entry name" value="Calcium-dependent phosphotriesterase"/>
    <property type="match status" value="1"/>
</dbReference>
<comment type="caution">
    <text evidence="1">The sequence shown here is derived from an EMBL/GenBank/DDBJ whole genome shotgun (WGS) entry which is preliminary data.</text>
</comment>
<dbReference type="RefSeq" id="WP_135601485.1">
    <property type="nucleotide sequence ID" value="NZ_RQFK01000026.1"/>
</dbReference>
<dbReference type="AlphaFoldDB" id="A0A4R9I6K2"/>
<dbReference type="PROSITE" id="PS51257">
    <property type="entry name" value="PROKAR_LIPOPROTEIN"/>
    <property type="match status" value="1"/>
</dbReference>
<evidence type="ECO:0000313" key="1">
    <source>
        <dbReference type="EMBL" id="TGK81610.1"/>
    </source>
</evidence>
<proteinExistence type="predicted"/>
<evidence type="ECO:0000313" key="2">
    <source>
        <dbReference type="Proteomes" id="UP000298009"/>
    </source>
</evidence>
<sequence>MKKNIINSSSFHNYRNSSPIVIFFVCLILFSCRTPEEYFKNQIKGPVDLPYNPSIESIKSEGDPIKQNITISGSNLPAQDEILLQEDLGRAFVASIDGWIWKVDLTTNLAEPFVKTPLLPGGMVFHPKNQDIIYMCLSRGKQHESNLNETPGIYELTISTKQIRKIGTRVPLVDKTKEPSNDQIGIFYSKGKETKIPISELNNTNSRNVEKADDLAISKDGERIYFTEPYDHPNAILGVSIQSKQEVLTLGRNGHLWKYDLKDNTASLIAHQYTYLDGILLEYSQKESEQESSILLNELSKSRLIRLHLSGDKSGKDELVIEGLPGFPDGMDRDPSGRIWIAIPVERSKLITWLHKHPFWKRLVLYIPEKLQPVSKKTSIIALSPNGTNPIYYSVHDGSLFSYIIVVVPGKEKLYLAVYQDGFKGFVTMPYPNNL</sequence>
<dbReference type="Gene3D" id="2.120.10.30">
    <property type="entry name" value="TolB, C-terminal domain"/>
    <property type="match status" value="1"/>
</dbReference>
<organism evidence="1 2">
    <name type="scientific">Leptospira noumeaensis</name>
    <dbReference type="NCBI Taxonomy" id="2484964"/>
    <lineage>
        <taxon>Bacteria</taxon>
        <taxon>Pseudomonadati</taxon>
        <taxon>Spirochaetota</taxon>
        <taxon>Spirochaetia</taxon>
        <taxon>Leptospirales</taxon>
        <taxon>Leptospiraceae</taxon>
        <taxon>Leptospira</taxon>
    </lineage>
</organism>
<dbReference type="InterPro" id="IPR011042">
    <property type="entry name" value="6-blade_b-propeller_TolB-like"/>
</dbReference>
<dbReference type="Proteomes" id="UP000298009">
    <property type="component" value="Unassembled WGS sequence"/>
</dbReference>
<dbReference type="PANTHER" id="PTHR10426:SF88">
    <property type="entry name" value="ADIPOCYTE PLASMA MEMBRANE-ASSOCIATED PROTEIN HEMOMUCIN-RELATED"/>
    <property type="match status" value="1"/>
</dbReference>
<protein>
    <recommendedName>
        <fullName evidence="3">Lipoprotein</fullName>
    </recommendedName>
</protein>
<gene>
    <name evidence="1" type="ORF">EHQ24_09900</name>
</gene>
<reference evidence="1" key="1">
    <citation type="journal article" date="2019" name="PLoS Negl. Trop. Dis.">
        <title>Revisiting the worldwide diversity of Leptospira species in the environment.</title>
        <authorList>
            <person name="Vincent A.T."/>
            <person name="Schiettekatte O."/>
            <person name="Bourhy P."/>
            <person name="Veyrier F.J."/>
            <person name="Picardeau M."/>
        </authorList>
    </citation>
    <scope>NUCLEOTIDE SEQUENCE [LARGE SCALE GENOMIC DNA]</scope>
    <source>
        <strain evidence="1">201800287</strain>
    </source>
</reference>
<evidence type="ECO:0008006" key="3">
    <source>
        <dbReference type="Google" id="ProtNLM"/>
    </source>
</evidence>
<dbReference type="GO" id="GO:0016787">
    <property type="term" value="F:hydrolase activity"/>
    <property type="evidence" value="ECO:0007669"/>
    <property type="project" value="TreeGrafter"/>
</dbReference>